<dbReference type="PROSITE" id="PS50102">
    <property type="entry name" value="RRM"/>
    <property type="match status" value="2"/>
</dbReference>
<feature type="region of interest" description="Disordered" evidence="4">
    <location>
        <begin position="1"/>
        <end position="35"/>
    </location>
</feature>
<dbReference type="eggNOG" id="KOG0118">
    <property type="taxonomic scope" value="Eukaryota"/>
</dbReference>
<comment type="subcellular location">
    <subcellularLocation>
        <location evidence="1">Nucleus</location>
    </subcellularLocation>
</comment>
<dbReference type="OMA" id="KEDHTID"/>
<evidence type="ECO:0000256" key="3">
    <source>
        <dbReference type="PROSITE-ProRule" id="PRU00176"/>
    </source>
</evidence>
<accession>M1A156</accession>
<feature type="domain" description="RRM" evidence="5">
    <location>
        <begin position="126"/>
        <end position="204"/>
    </location>
</feature>
<dbReference type="EnsemblPlants" id="PGSC0003DMT400012372">
    <property type="protein sequence ID" value="PGSC0003DMT400012372"/>
    <property type="gene ID" value="PGSC0003DMG400004849"/>
</dbReference>
<sequence>MNFDEERNEETDQPNEDVEMADKVGDREADELKPSINGCSERKLFVGRISTKTTEESFREYFSKFGQVADSVLMRDEDSGRRRGFGFVIYADPEIADKVLKEDHTIDEYILFVYKVAVEEPVTNTTRIYVGGLPLSLTEDELKEHFSPYGYVVDHCIVLDRRTGRSRRFGYVSFDKEEAVEKVLSDGHIHELCGKQVEINRAAPKRAGAAGYRSSSYGVHAYNGRGRGYGNSGSGWNDGGNGGYGGGGTNEAYAYGNTGAANESYVPAYNGRRLGYGNSGNNWNYRGMGGYGGGGIK</sequence>
<keyword evidence="3" id="KW-0694">RNA-binding</keyword>
<dbReference type="AlphaFoldDB" id="M1A156"/>
<dbReference type="PANTHER" id="PTHR48033:SF10">
    <property type="entry name" value="RNA-BINDING PROTEIN SQUID"/>
    <property type="match status" value="1"/>
</dbReference>
<proteinExistence type="predicted"/>
<dbReference type="InterPro" id="IPR000504">
    <property type="entry name" value="RRM_dom"/>
</dbReference>
<evidence type="ECO:0000259" key="5">
    <source>
        <dbReference type="PROSITE" id="PS50102"/>
    </source>
</evidence>
<evidence type="ECO:0000256" key="1">
    <source>
        <dbReference type="ARBA" id="ARBA00004123"/>
    </source>
</evidence>
<dbReference type="GO" id="GO:0003723">
    <property type="term" value="F:RNA binding"/>
    <property type="evidence" value="ECO:0007669"/>
    <property type="project" value="UniProtKB-UniRule"/>
</dbReference>
<feature type="domain" description="RRM" evidence="5">
    <location>
        <begin position="42"/>
        <end position="123"/>
    </location>
</feature>
<dbReference type="InterPro" id="IPR012677">
    <property type="entry name" value="Nucleotide-bd_a/b_plait_sf"/>
</dbReference>
<dbReference type="HOGENOM" id="CLU_012062_1_1_1"/>
<dbReference type="InterPro" id="IPR035979">
    <property type="entry name" value="RBD_domain_sf"/>
</dbReference>
<dbReference type="SMART" id="SM00360">
    <property type="entry name" value="RRM"/>
    <property type="match status" value="2"/>
</dbReference>
<dbReference type="GO" id="GO:0005634">
    <property type="term" value="C:nucleus"/>
    <property type="evidence" value="ECO:0007669"/>
    <property type="project" value="UniProtKB-SubCell"/>
</dbReference>
<evidence type="ECO:0000256" key="4">
    <source>
        <dbReference type="SAM" id="MobiDB-lite"/>
    </source>
</evidence>
<dbReference type="PANTHER" id="PTHR48033">
    <property type="entry name" value="RNA-BINDING (RRM/RBD/RNP MOTIFS) FAMILY PROTEIN"/>
    <property type="match status" value="1"/>
</dbReference>
<evidence type="ECO:0000313" key="6">
    <source>
        <dbReference type="EnsemblPlants" id="PGSC0003DMT400012372"/>
    </source>
</evidence>
<dbReference type="STRING" id="4113.M1A156"/>
<feature type="compositionally biased region" description="Basic and acidic residues" evidence="4">
    <location>
        <begin position="20"/>
        <end position="33"/>
    </location>
</feature>
<dbReference type="SUPFAM" id="SSF54928">
    <property type="entry name" value="RNA-binding domain, RBD"/>
    <property type="match status" value="2"/>
</dbReference>
<evidence type="ECO:0000313" key="7">
    <source>
        <dbReference type="Proteomes" id="UP000011115"/>
    </source>
</evidence>
<dbReference type="Gene3D" id="3.30.70.330">
    <property type="match status" value="2"/>
</dbReference>
<reference evidence="7" key="1">
    <citation type="journal article" date="2011" name="Nature">
        <title>Genome sequence and analysis of the tuber crop potato.</title>
        <authorList>
            <consortium name="The Potato Genome Sequencing Consortium"/>
        </authorList>
    </citation>
    <scope>NUCLEOTIDE SEQUENCE [LARGE SCALE GENOMIC DNA]</scope>
    <source>
        <strain evidence="7">cv. DM1-3 516 R44</strain>
    </source>
</reference>
<protein>
    <submittedName>
        <fullName evidence="6">Heterogeneous nuclear ribonucleoprotein A3</fullName>
    </submittedName>
</protein>
<keyword evidence="7" id="KW-1185">Reference proteome</keyword>
<dbReference type="InParanoid" id="M1A156"/>
<dbReference type="Gramene" id="PGSC0003DMT400012372">
    <property type="protein sequence ID" value="PGSC0003DMT400012372"/>
    <property type="gene ID" value="PGSC0003DMG400004849"/>
</dbReference>
<dbReference type="Pfam" id="PF00076">
    <property type="entry name" value="RRM_1"/>
    <property type="match status" value="2"/>
</dbReference>
<keyword evidence="2" id="KW-0539">Nucleus</keyword>
<dbReference type="PaxDb" id="4113-PGSC0003DMT400012372"/>
<dbReference type="Proteomes" id="UP000011115">
    <property type="component" value="Unassembled WGS sequence"/>
</dbReference>
<reference evidence="6" key="2">
    <citation type="submission" date="2015-06" db="UniProtKB">
        <authorList>
            <consortium name="EnsemblPlants"/>
        </authorList>
    </citation>
    <scope>IDENTIFICATION</scope>
    <source>
        <strain evidence="6">DM1-3 516 R44</strain>
    </source>
</reference>
<name>M1A156_SOLTU</name>
<feature type="compositionally biased region" description="Acidic residues" evidence="4">
    <location>
        <begin position="1"/>
        <end position="19"/>
    </location>
</feature>
<organism evidence="6 7">
    <name type="scientific">Solanum tuberosum</name>
    <name type="common">Potato</name>
    <dbReference type="NCBI Taxonomy" id="4113"/>
    <lineage>
        <taxon>Eukaryota</taxon>
        <taxon>Viridiplantae</taxon>
        <taxon>Streptophyta</taxon>
        <taxon>Embryophyta</taxon>
        <taxon>Tracheophyta</taxon>
        <taxon>Spermatophyta</taxon>
        <taxon>Magnoliopsida</taxon>
        <taxon>eudicotyledons</taxon>
        <taxon>Gunneridae</taxon>
        <taxon>Pentapetalae</taxon>
        <taxon>asterids</taxon>
        <taxon>lamiids</taxon>
        <taxon>Solanales</taxon>
        <taxon>Solanaceae</taxon>
        <taxon>Solanoideae</taxon>
        <taxon>Solaneae</taxon>
        <taxon>Solanum</taxon>
    </lineage>
</organism>
<evidence type="ECO:0000256" key="2">
    <source>
        <dbReference type="ARBA" id="ARBA00023242"/>
    </source>
</evidence>